<dbReference type="GO" id="GO:0046677">
    <property type="term" value="P:response to antibiotic"/>
    <property type="evidence" value="ECO:0007669"/>
    <property type="project" value="UniProtKB-KW"/>
</dbReference>
<gene>
    <name evidence="7" type="ORF">UO65_3101</name>
</gene>
<dbReference type="PROSITE" id="PS50893">
    <property type="entry name" value="ABC_TRANSPORTER_2"/>
    <property type="match status" value="1"/>
</dbReference>
<dbReference type="AlphaFoldDB" id="W7IL34"/>
<comment type="subcellular location">
    <subcellularLocation>
        <location evidence="1">Cell membrane</location>
        <topology evidence="1">Peripheral membrane protein</topology>
    </subcellularLocation>
</comment>
<feature type="domain" description="ABC transporter" evidence="6">
    <location>
        <begin position="20"/>
        <end position="250"/>
    </location>
</feature>
<keyword evidence="5" id="KW-0046">Antibiotic resistance</keyword>
<evidence type="ECO:0000259" key="6">
    <source>
        <dbReference type="PROSITE" id="PS50893"/>
    </source>
</evidence>
<keyword evidence="3" id="KW-0547">Nucleotide-binding</keyword>
<dbReference type="PANTHER" id="PTHR42711:SF19">
    <property type="entry name" value="DOXORUBICIN RESISTANCE ATP-BINDING PROTEIN DRRA"/>
    <property type="match status" value="1"/>
</dbReference>
<keyword evidence="8" id="KW-1185">Reference proteome</keyword>
<evidence type="ECO:0000256" key="3">
    <source>
        <dbReference type="ARBA" id="ARBA00022741"/>
    </source>
</evidence>
<dbReference type="InterPro" id="IPR017871">
    <property type="entry name" value="ABC_transporter-like_CS"/>
</dbReference>
<dbReference type="InterPro" id="IPR003593">
    <property type="entry name" value="AAA+_ATPase"/>
</dbReference>
<evidence type="ECO:0000256" key="2">
    <source>
        <dbReference type="ARBA" id="ARBA00022448"/>
    </source>
</evidence>
<dbReference type="EMBL" id="AYXG01000104">
    <property type="protein sequence ID" value="EWC61580.1"/>
    <property type="molecule type" value="Genomic_DNA"/>
</dbReference>
<evidence type="ECO:0000256" key="4">
    <source>
        <dbReference type="ARBA" id="ARBA00022840"/>
    </source>
</evidence>
<dbReference type="SMART" id="SM00382">
    <property type="entry name" value="AAA"/>
    <property type="match status" value="1"/>
</dbReference>
<dbReference type="GO" id="GO:0005886">
    <property type="term" value="C:plasma membrane"/>
    <property type="evidence" value="ECO:0007669"/>
    <property type="project" value="UniProtKB-SubCell"/>
</dbReference>
<dbReference type="InterPro" id="IPR027417">
    <property type="entry name" value="P-loop_NTPase"/>
</dbReference>
<comment type="caution">
    <text evidence="7">The sequence shown here is derived from an EMBL/GenBank/DDBJ whole genome shotgun (WGS) entry which is preliminary data.</text>
</comment>
<evidence type="ECO:0000313" key="8">
    <source>
        <dbReference type="Proteomes" id="UP000019277"/>
    </source>
</evidence>
<dbReference type="Pfam" id="PF00005">
    <property type="entry name" value="ABC_tran"/>
    <property type="match status" value="1"/>
</dbReference>
<dbReference type="STRING" id="909613.UO65_3101"/>
<organism evidence="7 8">
    <name type="scientific">Actinokineospora spheciospongiae</name>
    <dbReference type="NCBI Taxonomy" id="909613"/>
    <lineage>
        <taxon>Bacteria</taxon>
        <taxon>Bacillati</taxon>
        <taxon>Actinomycetota</taxon>
        <taxon>Actinomycetes</taxon>
        <taxon>Pseudonocardiales</taxon>
        <taxon>Pseudonocardiaceae</taxon>
        <taxon>Actinokineospora</taxon>
    </lineage>
</organism>
<evidence type="ECO:0000256" key="5">
    <source>
        <dbReference type="ARBA" id="ARBA00023251"/>
    </source>
</evidence>
<keyword evidence="2" id="KW-0813">Transport</keyword>
<evidence type="ECO:0000313" key="7">
    <source>
        <dbReference type="EMBL" id="EWC61580.1"/>
    </source>
</evidence>
<dbReference type="InterPro" id="IPR050763">
    <property type="entry name" value="ABC_transporter_ATP-binding"/>
</dbReference>
<dbReference type="GO" id="GO:0005524">
    <property type="term" value="F:ATP binding"/>
    <property type="evidence" value="ECO:0007669"/>
    <property type="project" value="UniProtKB-KW"/>
</dbReference>
<reference evidence="7 8" key="1">
    <citation type="journal article" date="2014" name="Genome Announc.">
        <title>Draft Genome Sequence of the Antitrypanosomally Active Sponge-Associated Bacterium Actinokineospora sp. Strain EG49.</title>
        <authorList>
            <person name="Harjes J."/>
            <person name="Ryu T."/>
            <person name="Abdelmohsen U.R."/>
            <person name="Moitinho-Silva L."/>
            <person name="Horn H."/>
            <person name="Ravasi T."/>
            <person name="Hentschel U."/>
        </authorList>
    </citation>
    <scope>NUCLEOTIDE SEQUENCE [LARGE SCALE GENOMIC DNA]</scope>
    <source>
        <strain evidence="7 8">EG49</strain>
    </source>
</reference>
<dbReference type="GO" id="GO:0016887">
    <property type="term" value="F:ATP hydrolysis activity"/>
    <property type="evidence" value="ECO:0007669"/>
    <property type="project" value="InterPro"/>
</dbReference>
<dbReference type="PANTHER" id="PTHR42711">
    <property type="entry name" value="ABC TRANSPORTER ATP-BINDING PROTEIN"/>
    <property type="match status" value="1"/>
</dbReference>
<proteinExistence type="predicted"/>
<protein>
    <submittedName>
        <fullName evidence="7">ABC transporter, ATP-binding protein</fullName>
    </submittedName>
</protein>
<dbReference type="eggNOG" id="COG1131">
    <property type="taxonomic scope" value="Bacteria"/>
</dbReference>
<keyword evidence="4 7" id="KW-0067">ATP-binding</keyword>
<dbReference type="Proteomes" id="UP000019277">
    <property type="component" value="Unassembled WGS sequence"/>
</dbReference>
<sequence>MVANVRSRSAKDSSMPRPRIEVIGLGKSYGPINALNDVTLQVDPGVVLGVLGHNGAGKTTLIDILATRSTPTRGTARVCGWDVRRSGHQVRRHIGMTSQFTALDETMTGRANLVLLARLLGASRAQARARADELLTTFDLTEAADRKMATFSGGMRRRLDLAASLLGAPDVLFLDEPTTGLDPVSRTGLWVMVEALAARGTTVVLTTQYLEEADRLAKDIVVLAGGHVVASGTPASLKAGIGQRTVSATFADARATHHAVTTLQYAGMQPLADPAQCAVQVPLAAAGEIAVLVRALDAAGVPILDLTVTEPTLDDVYVALHRSAQEKAAQMGWSA</sequence>
<dbReference type="PROSITE" id="PS00211">
    <property type="entry name" value="ABC_TRANSPORTER_1"/>
    <property type="match status" value="1"/>
</dbReference>
<dbReference type="Gene3D" id="3.40.50.300">
    <property type="entry name" value="P-loop containing nucleotide triphosphate hydrolases"/>
    <property type="match status" value="1"/>
</dbReference>
<dbReference type="SUPFAM" id="SSF52540">
    <property type="entry name" value="P-loop containing nucleoside triphosphate hydrolases"/>
    <property type="match status" value="1"/>
</dbReference>
<dbReference type="InterPro" id="IPR003439">
    <property type="entry name" value="ABC_transporter-like_ATP-bd"/>
</dbReference>
<name>W7IL34_9PSEU</name>
<dbReference type="PATRIC" id="fig|909613.9.peg.3103"/>
<accession>W7IL34</accession>
<evidence type="ECO:0000256" key="1">
    <source>
        <dbReference type="ARBA" id="ARBA00004202"/>
    </source>
</evidence>